<feature type="region of interest" description="Disordered" evidence="1">
    <location>
        <begin position="48"/>
        <end position="115"/>
    </location>
</feature>
<sequence>MQNPFFQVALEVISTAGSVIKGNLYYWKQPVCIPIIFNVEAVNSQKEDSARAARRGGVKPCDDSWKADREKLPRDSWERASVQRRQEPAAEERARGESHNPGHEALSSGELSVQN</sequence>
<comment type="caution">
    <text evidence="2">The sequence shown here is derived from an EMBL/GenBank/DDBJ whole genome shotgun (WGS) entry which is preliminary data.</text>
</comment>
<evidence type="ECO:0000313" key="3">
    <source>
        <dbReference type="Proteomes" id="UP000314294"/>
    </source>
</evidence>
<evidence type="ECO:0000256" key="1">
    <source>
        <dbReference type="SAM" id="MobiDB-lite"/>
    </source>
</evidence>
<organism evidence="2 3">
    <name type="scientific">Liparis tanakae</name>
    <name type="common">Tanaka's snailfish</name>
    <dbReference type="NCBI Taxonomy" id="230148"/>
    <lineage>
        <taxon>Eukaryota</taxon>
        <taxon>Metazoa</taxon>
        <taxon>Chordata</taxon>
        <taxon>Craniata</taxon>
        <taxon>Vertebrata</taxon>
        <taxon>Euteleostomi</taxon>
        <taxon>Actinopterygii</taxon>
        <taxon>Neopterygii</taxon>
        <taxon>Teleostei</taxon>
        <taxon>Neoteleostei</taxon>
        <taxon>Acanthomorphata</taxon>
        <taxon>Eupercaria</taxon>
        <taxon>Perciformes</taxon>
        <taxon>Cottioidei</taxon>
        <taxon>Cottales</taxon>
        <taxon>Liparidae</taxon>
        <taxon>Liparis</taxon>
    </lineage>
</organism>
<feature type="compositionally biased region" description="Basic and acidic residues" evidence="1">
    <location>
        <begin position="84"/>
        <end position="102"/>
    </location>
</feature>
<gene>
    <name evidence="2" type="ORF">EYF80_005867</name>
</gene>
<accession>A0A4Z2J1D8</accession>
<reference evidence="2 3" key="1">
    <citation type="submission" date="2019-03" db="EMBL/GenBank/DDBJ databases">
        <title>First draft genome of Liparis tanakae, snailfish: a comprehensive survey of snailfish specific genes.</title>
        <authorList>
            <person name="Kim W."/>
            <person name="Song I."/>
            <person name="Jeong J.-H."/>
            <person name="Kim D."/>
            <person name="Kim S."/>
            <person name="Ryu S."/>
            <person name="Song J.Y."/>
            <person name="Lee S.K."/>
        </authorList>
    </citation>
    <scope>NUCLEOTIDE SEQUENCE [LARGE SCALE GENOMIC DNA]</scope>
    <source>
        <tissue evidence="2">Muscle</tissue>
    </source>
</reference>
<dbReference type="EMBL" id="SRLO01000030">
    <property type="protein sequence ID" value="TNN83996.1"/>
    <property type="molecule type" value="Genomic_DNA"/>
</dbReference>
<proteinExistence type="predicted"/>
<feature type="compositionally biased region" description="Basic and acidic residues" evidence="1">
    <location>
        <begin position="60"/>
        <end position="78"/>
    </location>
</feature>
<protein>
    <submittedName>
        <fullName evidence="2">Uncharacterized protein</fullName>
    </submittedName>
</protein>
<keyword evidence="3" id="KW-1185">Reference proteome</keyword>
<evidence type="ECO:0000313" key="2">
    <source>
        <dbReference type="EMBL" id="TNN83996.1"/>
    </source>
</evidence>
<dbReference type="Proteomes" id="UP000314294">
    <property type="component" value="Unassembled WGS sequence"/>
</dbReference>
<name>A0A4Z2J1D8_9TELE</name>
<dbReference type="AlphaFoldDB" id="A0A4Z2J1D8"/>